<sequence>MRSAMAIFLLNAHNHRQIFLQELRTSSLKTIITLVMFGVRSVHQWKYIDLGLKCSPKVKVLLPLHLRPMTSPPVSDINGMQNSSVLELLPRHRKLSSL</sequence>
<name>A0A5K3FAI3_MESCO</name>
<evidence type="ECO:0000313" key="1">
    <source>
        <dbReference type="WBParaSite" id="MCU_006272-RA"/>
    </source>
</evidence>
<protein>
    <submittedName>
        <fullName evidence="1">Ovule protein</fullName>
    </submittedName>
</protein>
<dbReference type="WBParaSite" id="MCU_006272-RA">
    <property type="protein sequence ID" value="MCU_006272-RA"/>
    <property type="gene ID" value="MCU_006272"/>
</dbReference>
<reference evidence="1" key="1">
    <citation type="submission" date="2019-11" db="UniProtKB">
        <authorList>
            <consortium name="WormBaseParasite"/>
        </authorList>
    </citation>
    <scope>IDENTIFICATION</scope>
</reference>
<proteinExistence type="predicted"/>
<accession>A0A5K3FAI3</accession>
<dbReference type="AlphaFoldDB" id="A0A5K3FAI3"/>
<organism evidence="1">
    <name type="scientific">Mesocestoides corti</name>
    <name type="common">Flatworm</name>
    <dbReference type="NCBI Taxonomy" id="53468"/>
    <lineage>
        <taxon>Eukaryota</taxon>
        <taxon>Metazoa</taxon>
        <taxon>Spiralia</taxon>
        <taxon>Lophotrochozoa</taxon>
        <taxon>Platyhelminthes</taxon>
        <taxon>Cestoda</taxon>
        <taxon>Eucestoda</taxon>
        <taxon>Cyclophyllidea</taxon>
        <taxon>Mesocestoididae</taxon>
        <taxon>Mesocestoides</taxon>
    </lineage>
</organism>